<dbReference type="AlphaFoldDB" id="A0A9P8TNH9"/>
<gene>
    <name evidence="1" type="ORF">WICPIJ_002902</name>
</gene>
<name>A0A9P8TNH9_WICPI</name>
<accession>A0A9P8TNH9</accession>
<evidence type="ECO:0000313" key="1">
    <source>
        <dbReference type="EMBL" id="KAH3686118.1"/>
    </source>
</evidence>
<protein>
    <submittedName>
        <fullName evidence="1">Uncharacterized protein</fullName>
    </submittedName>
</protein>
<sequence>MIPNKLKFDKTSNLMKLRIKKIQLMNNFRYNFGKPNTAWKESAKMIIMEIPAPNKSMENVKTTIAWTKSPKQYLAISP</sequence>
<evidence type="ECO:0000313" key="2">
    <source>
        <dbReference type="Proteomes" id="UP000774326"/>
    </source>
</evidence>
<dbReference type="EMBL" id="JAEUBG010001630">
    <property type="protein sequence ID" value="KAH3686118.1"/>
    <property type="molecule type" value="Genomic_DNA"/>
</dbReference>
<organism evidence="1 2">
    <name type="scientific">Wickerhamomyces pijperi</name>
    <name type="common">Yeast</name>
    <name type="synonym">Pichia pijperi</name>
    <dbReference type="NCBI Taxonomy" id="599730"/>
    <lineage>
        <taxon>Eukaryota</taxon>
        <taxon>Fungi</taxon>
        <taxon>Dikarya</taxon>
        <taxon>Ascomycota</taxon>
        <taxon>Saccharomycotina</taxon>
        <taxon>Saccharomycetes</taxon>
        <taxon>Phaffomycetales</taxon>
        <taxon>Wickerhamomycetaceae</taxon>
        <taxon>Wickerhamomyces</taxon>
    </lineage>
</organism>
<proteinExistence type="predicted"/>
<dbReference type="OrthoDB" id="10568096at2759"/>
<dbReference type="Proteomes" id="UP000774326">
    <property type="component" value="Unassembled WGS sequence"/>
</dbReference>
<reference evidence="1" key="2">
    <citation type="submission" date="2021-01" db="EMBL/GenBank/DDBJ databases">
        <authorList>
            <person name="Schikora-Tamarit M.A."/>
        </authorList>
    </citation>
    <scope>NUCLEOTIDE SEQUENCE</scope>
    <source>
        <strain evidence="1">CBS2887</strain>
    </source>
</reference>
<comment type="caution">
    <text evidence="1">The sequence shown here is derived from an EMBL/GenBank/DDBJ whole genome shotgun (WGS) entry which is preliminary data.</text>
</comment>
<keyword evidence="2" id="KW-1185">Reference proteome</keyword>
<reference evidence="1" key="1">
    <citation type="journal article" date="2021" name="Open Biol.">
        <title>Shared evolutionary footprints suggest mitochondrial oxidative damage underlies multiple complex I losses in fungi.</title>
        <authorList>
            <person name="Schikora-Tamarit M.A."/>
            <person name="Marcet-Houben M."/>
            <person name="Nosek J."/>
            <person name="Gabaldon T."/>
        </authorList>
    </citation>
    <scope>NUCLEOTIDE SEQUENCE</scope>
    <source>
        <strain evidence="1">CBS2887</strain>
    </source>
</reference>